<feature type="domain" description="Protein kinase" evidence="2">
    <location>
        <begin position="293"/>
        <end position="552"/>
    </location>
</feature>
<name>A0A9P6H5U1_9AGAM</name>
<dbReference type="OrthoDB" id="10252171at2759"/>
<dbReference type="PROSITE" id="PS50011">
    <property type="entry name" value="PROTEIN_KINASE_DOM"/>
    <property type="match status" value="1"/>
</dbReference>
<keyword evidence="4" id="KW-1185">Reference proteome</keyword>
<dbReference type="GO" id="GO:0004674">
    <property type="term" value="F:protein serine/threonine kinase activity"/>
    <property type="evidence" value="ECO:0007669"/>
    <property type="project" value="TreeGrafter"/>
</dbReference>
<dbReference type="InterPro" id="IPR001245">
    <property type="entry name" value="Ser-Thr/Tyr_kinase_cat_dom"/>
</dbReference>
<protein>
    <submittedName>
        <fullName evidence="3">Kinase-like domain-containing protein</fullName>
    </submittedName>
</protein>
<reference evidence="3" key="1">
    <citation type="journal article" date="2020" name="Nat. Commun.">
        <title>Large-scale genome sequencing of mycorrhizal fungi provides insights into the early evolution of symbiotic traits.</title>
        <authorList>
            <person name="Miyauchi S."/>
            <person name="Kiss E."/>
            <person name="Kuo A."/>
            <person name="Drula E."/>
            <person name="Kohler A."/>
            <person name="Sanchez-Garcia M."/>
            <person name="Morin E."/>
            <person name="Andreopoulos B."/>
            <person name="Barry K.W."/>
            <person name="Bonito G."/>
            <person name="Buee M."/>
            <person name="Carver A."/>
            <person name="Chen C."/>
            <person name="Cichocki N."/>
            <person name="Clum A."/>
            <person name="Culley D."/>
            <person name="Crous P.W."/>
            <person name="Fauchery L."/>
            <person name="Girlanda M."/>
            <person name="Hayes R.D."/>
            <person name="Keri Z."/>
            <person name="LaButti K."/>
            <person name="Lipzen A."/>
            <person name="Lombard V."/>
            <person name="Magnuson J."/>
            <person name="Maillard F."/>
            <person name="Murat C."/>
            <person name="Nolan M."/>
            <person name="Ohm R.A."/>
            <person name="Pangilinan J."/>
            <person name="Pereira M.F."/>
            <person name="Perotto S."/>
            <person name="Peter M."/>
            <person name="Pfister S."/>
            <person name="Riley R."/>
            <person name="Sitrit Y."/>
            <person name="Stielow J.B."/>
            <person name="Szollosi G."/>
            <person name="Zifcakova L."/>
            <person name="Stursova M."/>
            <person name="Spatafora J.W."/>
            <person name="Tedersoo L."/>
            <person name="Vaario L.M."/>
            <person name="Yamada A."/>
            <person name="Yan M."/>
            <person name="Wang P."/>
            <person name="Xu J."/>
            <person name="Bruns T."/>
            <person name="Baldrian P."/>
            <person name="Vilgalys R."/>
            <person name="Dunand C."/>
            <person name="Henrissat B."/>
            <person name="Grigoriev I.V."/>
            <person name="Hibbett D."/>
            <person name="Nagy L.G."/>
            <person name="Martin F.M."/>
        </authorList>
    </citation>
    <scope>NUCLEOTIDE SEQUENCE</scope>
    <source>
        <strain evidence="3">UH-Tt-Lm1</strain>
    </source>
</reference>
<keyword evidence="3" id="KW-0418">Kinase</keyword>
<organism evidence="3 4">
    <name type="scientific">Thelephora terrestris</name>
    <dbReference type="NCBI Taxonomy" id="56493"/>
    <lineage>
        <taxon>Eukaryota</taxon>
        <taxon>Fungi</taxon>
        <taxon>Dikarya</taxon>
        <taxon>Basidiomycota</taxon>
        <taxon>Agaricomycotina</taxon>
        <taxon>Agaricomycetes</taxon>
        <taxon>Thelephorales</taxon>
        <taxon>Thelephoraceae</taxon>
        <taxon>Thelephora</taxon>
    </lineage>
</organism>
<dbReference type="Pfam" id="PF07714">
    <property type="entry name" value="PK_Tyr_Ser-Thr"/>
    <property type="match status" value="1"/>
</dbReference>
<evidence type="ECO:0000256" key="1">
    <source>
        <dbReference type="SAM" id="MobiDB-lite"/>
    </source>
</evidence>
<feature type="region of interest" description="Disordered" evidence="1">
    <location>
        <begin position="163"/>
        <end position="182"/>
    </location>
</feature>
<dbReference type="AlphaFoldDB" id="A0A9P6H5U1"/>
<dbReference type="InterPro" id="IPR051681">
    <property type="entry name" value="Ser/Thr_Kinases-Pseudokinases"/>
</dbReference>
<dbReference type="PROSITE" id="PS00108">
    <property type="entry name" value="PROTEIN_KINASE_ST"/>
    <property type="match status" value="1"/>
</dbReference>
<dbReference type="PANTHER" id="PTHR44329:SF214">
    <property type="entry name" value="PROTEIN KINASE DOMAIN-CONTAINING PROTEIN"/>
    <property type="match status" value="1"/>
</dbReference>
<dbReference type="EMBL" id="WIUZ02000024">
    <property type="protein sequence ID" value="KAF9778185.1"/>
    <property type="molecule type" value="Genomic_DNA"/>
</dbReference>
<feature type="region of interest" description="Disordered" evidence="1">
    <location>
        <begin position="554"/>
        <end position="596"/>
    </location>
</feature>
<dbReference type="PANTHER" id="PTHR44329">
    <property type="entry name" value="SERINE/THREONINE-PROTEIN KINASE TNNI3K-RELATED"/>
    <property type="match status" value="1"/>
</dbReference>
<gene>
    <name evidence="3" type="ORF">BJ322DRAFT_1114433</name>
</gene>
<evidence type="ECO:0000313" key="3">
    <source>
        <dbReference type="EMBL" id="KAF9778185.1"/>
    </source>
</evidence>
<keyword evidence="3" id="KW-0808">Transferase</keyword>
<dbReference type="Proteomes" id="UP000736335">
    <property type="component" value="Unassembled WGS sequence"/>
</dbReference>
<evidence type="ECO:0000313" key="4">
    <source>
        <dbReference type="Proteomes" id="UP000736335"/>
    </source>
</evidence>
<dbReference type="SMART" id="SM00220">
    <property type="entry name" value="S_TKc"/>
    <property type="match status" value="1"/>
</dbReference>
<accession>A0A9P6H5U1</accession>
<comment type="caution">
    <text evidence="3">The sequence shown here is derived from an EMBL/GenBank/DDBJ whole genome shotgun (WGS) entry which is preliminary data.</text>
</comment>
<dbReference type="GO" id="GO:0005524">
    <property type="term" value="F:ATP binding"/>
    <property type="evidence" value="ECO:0007669"/>
    <property type="project" value="InterPro"/>
</dbReference>
<dbReference type="InterPro" id="IPR000719">
    <property type="entry name" value="Prot_kinase_dom"/>
</dbReference>
<dbReference type="SUPFAM" id="SSF56112">
    <property type="entry name" value="Protein kinase-like (PK-like)"/>
    <property type="match status" value="1"/>
</dbReference>
<proteinExistence type="predicted"/>
<reference evidence="3" key="2">
    <citation type="submission" date="2020-11" db="EMBL/GenBank/DDBJ databases">
        <authorList>
            <consortium name="DOE Joint Genome Institute"/>
            <person name="Kuo A."/>
            <person name="Miyauchi S."/>
            <person name="Kiss E."/>
            <person name="Drula E."/>
            <person name="Kohler A."/>
            <person name="Sanchez-Garcia M."/>
            <person name="Andreopoulos B."/>
            <person name="Barry K.W."/>
            <person name="Bonito G."/>
            <person name="Buee M."/>
            <person name="Carver A."/>
            <person name="Chen C."/>
            <person name="Cichocki N."/>
            <person name="Clum A."/>
            <person name="Culley D."/>
            <person name="Crous P.W."/>
            <person name="Fauchery L."/>
            <person name="Girlanda M."/>
            <person name="Hayes R."/>
            <person name="Keri Z."/>
            <person name="Labutti K."/>
            <person name="Lipzen A."/>
            <person name="Lombard V."/>
            <person name="Magnuson J."/>
            <person name="Maillard F."/>
            <person name="Morin E."/>
            <person name="Murat C."/>
            <person name="Nolan M."/>
            <person name="Ohm R."/>
            <person name="Pangilinan J."/>
            <person name="Pereira M."/>
            <person name="Perotto S."/>
            <person name="Peter M."/>
            <person name="Riley R."/>
            <person name="Sitrit Y."/>
            <person name="Stielow B."/>
            <person name="Szollosi G."/>
            <person name="Zifcakova L."/>
            <person name="Stursova M."/>
            <person name="Spatafora J.W."/>
            <person name="Tedersoo L."/>
            <person name="Vaario L.-M."/>
            <person name="Yamada A."/>
            <person name="Yan M."/>
            <person name="Wang P."/>
            <person name="Xu J."/>
            <person name="Bruns T."/>
            <person name="Baldrian P."/>
            <person name="Vilgalys R."/>
            <person name="Henrissat B."/>
            <person name="Grigoriev I.V."/>
            <person name="Hibbett D."/>
            <person name="Nagy L.G."/>
            <person name="Martin F.M."/>
        </authorList>
    </citation>
    <scope>NUCLEOTIDE SEQUENCE</scope>
    <source>
        <strain evidence="3">UH-Tt-Lm1</strain>
    </source>
</reference>
<dbReference type="InterPro" id="IPR008271">
    <property type="entry name" value="Ser/Thr_kinase_AS"/>
</dbReference>
<evidence type="ECO:0000259" key="2">
    <source>
        <dbReference type="PROSITE" id="PS50011"/>
    </source>
</evidence>
<dbReference type="InterPro" id="IPR011009">
    <property type="entry name" value="Kinase-like_dom_sf"/>
</dbReference>
<dbReference type="Gene3D" id="1.10.510.10">
    <property type="entry name" value="Transferase(Phosphotransferase) domain 1"/>
    <property type="match status" value="1"/>
</dbReference>
<sequence length="644" mass="70319">MDADIKLLANFKDKVDSTLVKDVFEPVIAILTIVKDGTVKEDAFAELAGLCSKTCHMLETVDDLAGCDERIENLGRIVSDIESAVRTRANCVVASPEHPQMPTEECVNKWRKELNGILSFFDGFSRRGSSLELSAIPEHVQETVDSGPEVDQVPTPLLTLASPVALGSSNSSPDERSDEPAPIYSAVPGLHQQGDVNHISEPPLGPTSEAVQRALQRLVSPGVLPNELASFIETVALNIKAADIVQCLRGTDAQIFINVIDQSLETIEFTPPVRRKCVKSLYKMCAGHTLLPRSLHLELPGGTMGDVQYRSGSADVLRCERSDGAVAVKALRPRDGVSLEDMTNRFCKELITWKSLQHPNVLPLQGAIMTGGQFAMVSEWMADGNIKEFIAARQDANRFELLADAARGLMHLHSRGMIHGDLKGANILIDKNGHACLADFGLLTIASDATNITSSNSFLTGGSYRWMNRYAFGMVTYEVLSGQYPFSTHYGYAVVVKVLKGRRPARPEGAEGRWFTDDIWSILECCWKAGPDDRPKVKAVLRCLEEVSSTWTPPQPTADFPTVIPPRRTMESSSEGTTDEDEIPASQKVLPQPSPRLRLEALPNDASGQRALGTAVNYPSGESERIMDRVCPVGLFDGINLTAR</sequence>